<evidence type="ECO:0000259" key="9">
    <source>
        <dbReference type="PROSITE" id="PS50893"/>
    </source>
</evidence>
<keyword evidence="2" id="KW-0813">Transport</keyword>
<dbReference type="InterPro" id="IPR017871">
    <property type="entry name" value="ABC_transporter-like_CS"/>
</dbReference>
<dbReference type="PANTHER" id="PTHR48041">
    <property type="entry name" value="ABC TRANSPORTER G FAMILY MEMBER 28"/>
    <property type="match status" value="1"/>
</dbReference>
<protein>
    <recommendedName>
        <fullName evidence="9">ABC transporter domain-containing protein</fullName>
    </recommendedName>
</protein>
<keyword evidence="4" id="KW-0547">Nucleotide-binding</keyword>
<dbReference type="GO" id="GO:0140359">
    <property type="term" value="F:ABC-type transporter activity"/>
    <property type="evidence" value="ECO:0007669"/>
    <property type="project" value="InterPro"/>
</dbReference>
<feature type="transmembrane region" description="Helical" evidence="8">
    <location>
        <begin position="390"/>
        <end position="411"/>
    </location>
</feature>
<evidence type="ECO:0000256" key="4">
    <source>
        <dbReference type="ARBA" id="ARBA00022741"/>
    </source>
</evidence>
<dbReference type="InterPro" id="IPR050352">
    <property type="entry name" value="ABCG_transporters"/>
</dbReference>
<feature type="transmembrane region" description="Helical" evidence="8">
    <location>
        <begin position="432"/>
        <end position="458"/>
    </location>
</feature>
<accession>A0AA41V778</accession>
<evidence type="ECO:0000256" key="3">
    <source>
        <dbReference type="ARBA" id="ARBA00022692"/>
    </source>
</evidence>
<comment type="subcellular location">
    <subcellularLocation>
        <location evidence="1">Membrane</location>
        <topology evidence="1">Multi-pass membrane protein</topology>
    </subcellularLocation>
</comment>
<proteinExistence type="predicted"/>
<dbReference type="SUPFAM" id="SSF52540">
    <property type="entry name" value="P-loop containing nucleoside triphosphate hydrolases"/>
    <property type="match status" value="1"/>
</dbReference>
<dbReference type="GO" id="GO:0016887">
    <property type="term" value="F:ATP hydrolysis activity"/>
    <property type="evidence" value="ECO:0007669"/>
    <property type="project" value="InterPro"/>
</dbReference>
<keyword evidence="5" id="KW-0067">ATP-binding</keyword>
<dbReference type="InterPro" id="IPR013525">
    <property type="entry name" value="ABC2_TM"/>
</dbReference>
<keyword evidence="11" id="KW-1185">Reference proteome</keyword>
<keyword evidence="7 8" id="KW-0472">Membrane</keyword>
<feature type="transmembrane region" description="Helical" evidence="8">
    <location>
        <begin position="357"/>
        <end position="378"/>
    </location>
</feature>
<dbReference type="Proteomes" id="UP001177140">
    <property type="component" value="Unassembled WGS sequence"/>
</dbReference>
<evidence type="ECO:0000256" key="2">
    <source>
        <dbReference type="ARBA" id="ARBA00022448"/>
    </source>
</evidence>
<evidence type="ECO:0000256" key="6">
    <source>
        <dbReference type="ARBA" id="ARBA00022989"/>
    </source>
</evidence>
<evidence type="ECO:0000256" key="7">
    <source>
        <dbReference type="ARBA" id="ARBA00023136"/>
    </source>
</evidence>
<evidence type="ECO:0000256" key="8">
    <source>
        <dbReference type="SAM" id="Phobius"/>
    </source>
</evidence>
<feature type="transmembrane region" description="Helical" evidence="8">
    <location>
        <begin position="487"/>
        <end position="507"/>
    </location>
</feature>
<feature type="domain" description="ABC transporter" evidence="9">
    <location>
        <begin position="33"/>
        <end position="271"/>
    </location>
</feature>
<sequence>MKTSTTPFILVFNNLSYSVSTFKEVTLSCMFCQKDTEVLSMSSKSKMLLNDISGEAREGEVLAILGPSGSGKTTLIDALAGRISKESLRGSVTMNGENMESGDLKVISAYVMQDDLLYPMLTVEETLMFSAEFRLPRTLSKSKKLARVQDVIDELGLRDAAKTIIGDEGQRGISGGERRRVSIGVDIIHDPVLLFLDEPTSGLDSSCAFMVARVLQRIALIFLSHGEIVYYGSSMMMNLSLFLSDFGRPIPENDERTEFMLDLCRELEGAVGGRKSIVAGNAKSPLKVSSQKMMKRPNSCLIYSSEYSNGSKHSFTLMLTTFVQHGASQKFANPFWDEIIVLVKRSLTNSKRKPELLLHKIGAVVVVASILASLFWNLDKTEVGVQERTGFFAFMVTTIFFGSSEVLAVFVQDRYIFMRETSYNAYRRSSYNIYRSIIVIPRLLILAFLLASITFWSIGLNGRFPSFLFYFLTIFVSLWAGDSLVILGYIVVVPLIGIFLLFSGFFIHRDRIPTYWIWFHYISIVKYPLQAMLLNEFDDPNVCLVEGVITQNKSCLLTGLDVVRKQDVTDLRKWSCLWITLALGIFYRILFYFALLFGSRNKRK</sequence>
<dbReference type="GO" id="GO:0016020">
    <property type="term" value="C:membrane"/>
    <property type="evidence" value="ECO:0007669"/>
    <property type="project" value="UniProtKB-SubCell"/>
</dbReference>
<comment type="caution">
    <text evidence="10">The sequence shown here is derived from an EMBL/GenBank/DDBJ whole genome shotgun (WGS) entry which is preliminary data.</text>
</comment>
<evidence type="ECO:0000256" key="5">
    <source>
        <dbReference type="ARBA" id="ARBA00022840"/>
    </source>
</evidence>
<keyword evidence="6 8" id="KW-1133">Transmembrane helix</keyword>
<dbReference type="PROSITE" id="PS00211">
    <property type="entry name" value="ABC_TRANSPORTER_1"/>
    <property type="match status" value="1"/>
</dbReference>
<dbReference type="SMART" id="SM00382">
    <property type="entry name" value="AAA"/>
    <property type="match status" value="1"/>
</dbReference>
<dbReference type="Gene3D" id="3.40.50.300">
    <property type="entry name" value="P-loop containing nucleotide triphosphate hydrolases"/>
    <property type="match status" value="1"/>
</dbReference>
<evidence type="ECO:0000313" key="10">
    <source>
        <dbReference type="EMBL" id="MCL7033321.1"/>
    </source>
</evidence>
<name>A0AA41V778_PAPNU</name>
<evidence type="ECO:0000313" key="11">
    <source>
        <dbReference type="Proteomes" id="UP001177140"/>
    </source>
</evidence>
<dbReference type="AlphaFoldDB" id="A0AA41V778"/>
<organism evidence="10 11">
    <name type="scientific">Papaver nudicaule</name>
    <name type="common">Iceland poppy</name>
    <dbReference type="NCBI Taxonomy" id="74823"/>
    <lineage>
        <taxon>Eukaryota</taxon>
        <taxon>Viridiplantae</taxon>
        <taxon>Streptophyta</taxon>
        <taxon>Embryophyta</taxon>
        <taxon>Tracheophyta</taxon>
        <taxon>Spermatophyta</taxon>
        <taxon>Magnoliopsida</taxon>
        <taxon>Ranunculales</taxon>
        <taxon>Papaveraceae</taxon>
        <taxon>Papaveroideae</taxon>
        <taxon>Papaver</taxon>
    </lineage>
</organism>
<gene>
    <name evidence="10" type="ORF">MKW94_005177</name>
</gene>
<dbReference type="InterPro" id="IPR003593">
    <property type="entry name" value="AAA+_ATPase"/>
</dbReference>
<dbReference type="InterPro" id="IPR027417">
    <property type="entry name" value="P-loop_NTPase"/>
</dbReference>
<evidence type="ECO:0000256" key="1">
    <source>
        <dbReference type="ARBA" id="ARBA00004141"/>
    </source>
</evidence>
<dbReference type="Pfam" id="PF00005">
    <property type="entry name" value="ABC_tran"/>
    <property type="match status" value="1"/>
</dbReference>
<feature type="transmembrane region" description="Helical" evidence="8">
    <location>
        <begin position="577"/>
        <end position="598"/>
    </location>
</feature>
<reference evidence="10" key="1">
    <citation type="submission" date="2022-03" db="EMBL/GenBank/DDBJ databases">
        <title>A functionally conserved STORR gene fusion in Papaver species that diverged 16.8 million years ago.</title>
        <authorList>
            <person name="Catania T."/>
        </authorList>
    </citation>
    <scope>NUCLEOTIDE SEQUENCE</scope>
    <source>
        <strain evidence="10">S-191538</strain>
    </source>
</reference>
<keyword evidence="3 8" id="KW-0812">Transmembrane</keyword>
<dbReference type="PROSITE" id="PS50893">
    <property type="entry name" value="ABC_TRANSPORTER_2"/>
    <property type="match status" value="1"/>
</dbReference>
<dbReference type="GO" id="GO:0005524">
    <property type="term" value="F:ATP binding"/>
    <property type="evidence" value="ECO:0007669"/>
    <property type="project" value="UniProtKB-KW"/>
</dbReference>
<dbReference type="EMBL" id="JAJJMA010133299">
    <property type="protein sequence ID" value="MCL7033321.1"/>
    <property type="molecule type" value="Genomic_DNA"/>
</dbReference>
<dbReference type="Pfam" id="PF01061">
    <property type="entry name" value="ABC2_membrane"/>
    <property type="match status" value="1"/>
</dbReference>
<dbReference type="InterPro" id="IPR003439">
    <property type="entry name" value="ABC_transporter-like_ATP-bd"/>
</dbReference>
<dbReference type="PANTHER" id="PTHR48041:SF11">
    <property type="entry name" value="ABC TRANSPORTER G FAMILY MEMBER 16"/>
    <property type="match status" value="1"/>
</dbReference>
<feature type="transmembrane region" description="Helical" evidence="8">
    <location>
        <begin position="464"/>
        <end position="480"/>
    </location>
</feature>